<dbReference type="PROSITE" id="PS51257">
    <property type="entry name" value="PROKAR_LIPOPROTEIN"/>
    <property type="match status" value="1"/>
</dbReference>
<dbReference type="GO" id="GO:0009847">
    <property type="term" value="P:spore germination"/>
    <property type="evidence" value="ECO:0007669"/>
    <property type="project" value="InterPro"/>
</dbReference>
<name>A0A1E8EYY1_9CLOT</name>
<accession>A0A1E8EYY1</accession>
<keyword evidence="11" id="KW-1185">Reference proteome</keyword>
<keyword evidence="4" id="KW-0732">Signal</keyword>
<reference evidence="10 11" key="1">
    <citation type="submission" date="2016-06" db="EMBL/GenBank/DDBJ databases">
        <title>Genome sequence of Clostridium acetireducens DSM 10703.</title>
        <authorList>
            <person name="Poehlein A."/>
            <person name="Fluechter S."/>
            <person name="Duerre P."/>
            <person name="Daniel R."/>
        </authorList>
    </citation>
    <scope>NUCLEOTIDE SEQUENCE [LARGE SCALE GENOMIC DNA]</scope>
    <source>
        <strain evidence="10 11">DSM 10703</strain>
    </source>
</reference>
<keyword evidence="7" id="KW-0449">Lipoprotein</keyword>
<feature type="domain" description="Spore germination protein N-terminal" evidence="9">
    <location>
        <begin position="21"/>
        <end position="214"/>
    </location>
</feature>
<evidence type="ECO:0000259" key="9">
    <source>
        <dbReference type="Pfam" id="PF25198"/>
    </source>
</evidence>
<evidence type="ECO:0000313" key="11">
    <source>
        <dbReference type="Proteomes" id="UP000175744"/>
    </source>
</evidence>
<comment type="similarity">
    <text evidence="2">Belongs to the GerABKC lipoprotein family.</text>
</comment>
<evidence type="ECO:0000256" key="2">
    <source>
        <dbReference type="ARBA" id="ARBA00007886"/>
    </source>
</evidence>
<dbReference type="RefSeq" id="WP_070110196.1">
    <property type="nucleotide sequence ID" value="NZ_LZFO01000014.1"/>
</dbReference>
<dbReference type="OrthoDB" id="2569624at2"/>
<comment type="caution">
    <text evidence="10">The sequence shown here is derived from an EMBL/GenBank/DDBJ whole genome shotgun (WGS) entry which is preliminary data.</text>
</comment>
<keyword evidence="5" id="KW-0472">Membrane</keyword>
<sequence>MKIKKFLPLILICVFMSGCWDKVEIDKQSFISTIAIDKGKEINKEKELINIKPGDTFLEEKIKKLYITYGFPDISELGPGKSNVLKEKSISVDAYSMDNGIQEATAKSSRSIRFGHTKLLILGSELLQYPNTIKEVIDYLDRQPSLNRNMITMVAKGTAEDYVKFIPAMESNIENYIIGLAENNKNTMMKPLTLKEVLTSLINNDENVLIPTMELDKVKNELSLVGTSIIKNYKIIGNLDKSQSYNVQLIKGDIKGGNKVIYINGHPINFSIYNIKRKIKMDNSKNKIKFNIDLEMEGQLKQSYVGNELFYKDSIQAVENNLNKTIKKECEETFRVVQKQYNVDVFGLGDYMKKFHPYTWKKFKGNWDEVFNNVDINVNVNFKVRRVGVIK</sequence>
<dbReference type="AlphaFoldDB" id="A0A1E8EYY1"/>
<dbReference type="PANTHER" id="PTHR35789:SF1">
    <property type="entry name" value="SPORE GERMINATION PROTEIN B3"/>
    <property type="match status" value="1"/>
</dbReference>
<evidence type="ECO:0000313" key="10">
    <source>
        <dbReference type="EMBL" id="OFI06183.1"/>
    </source>
</evidence>
<comment type="subcellular location">
    <subcellularLocation>
        <location evidence="1">Membrane</location>
        <topology evidence="1">Lipid-anchor</topology>
    </subcellularLocation>
</comment>
<dbReference type="Pfam" id="PF05504">
    <property type="entry name" value="Spore_GerAC"/>
    <property type="match status" value="1"/>
</dbReference>
<dbReference type="InterPro" id="IPR046953">
    <property type="entry name" value="Spore_GerAC-like_C"/>
</dbReference>
<dbReference type="PANTHER" id="PTHR35789">
    <property type="entry name" value="SPORE GERMINATION PROTEIN B3"/>
    <property type="match status" value="1"/>
</dbReference>
<dbReference type="STRING" id="1121290.CLAOCE_12160"/>
<feature type="domain" description="Spore germination GerAC-like C-terminal" evidence="8">
    <location>
        <begin position="226"/>
        <end position="388"/>
    </location>
</feature>
<dbReference type="EMBL" id="LZFO01000014">
    <property type="protein sequence ID" value="OFI06183.1"/>
    <property type="molecule type" value="Genomic_DNA"/>
</dbReference>
<evidence type="ECO:0000256" key="7">
    <source>
        <dbReference type="ARBA" id="ARBA00023288"/>
    </source>
</evidence>
<evidence type="ECO:0000256" key="4">
    <source>
        <dbReference type="ARBA" id="ARBA00022729"/>
    </source>
</evidence>
<gene>
    <name evidence="10" type="primary">gerAC_1</name>
    <name evidence="10" type="ORF">CLOACE_12160</name>
</gene>
<dbReference type="InterPro" id="IPR008844">
    <property type="entry name" value="Spore_GerAC-like"/>
</dbReference>
<dbReference type="GO" id="GO:0016020">
    <property type="term" value="C:membrane"/>
    <property type="evidence" value="ECO:0007669"/>
    <property type="project" value="UniProtKB-SubCell"/>
</dbReference>
<dbReference type="NCBIfam" id="TIGR02887">
    <property type="entry name" value="spore_ger_x_C"/>
    <property type="match status" value="1"/>
</dbReference>
<protein>
    <submittedName>
        <fullName evidence="10">Spore germination protein A3</fullName>
    </submittedName>
</protein>
<organism evidence="10 11">
    <name type="scientific">Clostridium acetireducens DSM 10703</name>
    <dbReference type="NCBI Taxonomy" id="1121290"/>
    <lineage>
        <taxon>Bacteria</taxon>
        <taxon>Bacillati</taxon>
        <taxon>Bacillota</taxon>
        <taxon>Clostridia</taxon>
        <taxon>Eubacteriales</taxon>
        <taxon>Clostridiaceae</taxon>
        <taxon>Clostridium</taxon>
    </lineage>
</organism>
<evidence type="ECO:0000256" key="1">
    <source>
        <dbReference type="ARBA" id="ARBA00004635"/>
    </source>
</evidence>
<evidence type="ECO:0000256" key="3">
    <source>
        <dbReference type="ARBA" id="ARBA00022544"/>
    </source>
</evidence>
<keyword evidence="3" id="KW-0309">Germination</keyword>
<dbReference type="Gene3D" id="3.30.300.210">
    <property type="entry name" value="Nutrient germinant receptor protein C, domain 3"/>
    <property type="match status" value="1"/>
</dbReference>
<dbReference type="Proteomes" id="UP000175744">
    <property type="component" value="Unassembled WGS sequence"/>
</dbReference>
<evidence type="ECO:0000256" key="5">
    <source>
        <dbReference type="ARBA" id="ARBA00023136"/>
    </source>
</evidence>
<dbReference type="InterPro" id="IPR038501">
    <property type="entry name" value="Spore_GerAC_C_sf"/>
</dbReference>
<proteinExistence type="inferred from homology"/>
<evidence type="ECO:0000259" key="8">
    <source>
        <dbReference type="Pfam" id="PF05504"/>
    </source>
</evidence>
<dbReference type="Pfam" id="PF25198">
    <property type="entry name" value="Spore_GerAC_N"/>
    <property type="match status" value="1"/>
</dbReference>
<dbReference type="InterPro" id="IPR057336">
    <property type="entry name" value="GerAC_N"/>
</dbReference>
<keyword evidence="6" id="KW-0564">Palmitate</keyword>
<evidence type="ECO:0000256" key="6">
    <source>
        <dbReference type="ARBA" id="ARBA00023139"/>
    </source>
</evidence>